<dbReference type="EMBL" id="WTYP01000002">
    <property type="protein sequence ID" value="MXP48143.1"/>
    <property type="molecule type" value="Genomic_DNA"/>
</dbReference>
<accession>A0A6I4V2J2</accession>
<keyword evidence="2" id="KW-1185">Reference proteome</keyword>
<dbReference type="RefSeq" id="WP_160731354.1">
    <property type="nucleotide sequence ID" value="NZ_CANLWR010000002.1"/>
</dbReference>
<protein>
    <submittedName>
        <fullName evidence="1">Uncharacterized protein</fullName>
    </submittedName>
</protein>
<dbReference type="Proteomes" id="UP000471435">
    <property type="component" value="Unassembled WGS sequence"/>
</dbReference>
<dbReference type="OrthoDB" id="7508649at2"/>
<comment type="caution">
    <text evidence="1">The sequence shown here is derived from an EMBL/GenBank/DDBJ whole genome shotgun (WGS) entry which is preliminary data.</text>
</comment>
<organism evidence="1 2">
    <name type="scientific">Pontixanthobacter luteolus</name>
    <dbReference type="NCBI Taxonomy" id="295089"/>
    <lineage>
        <taxon>Bacteria</taxon>
        <taxon>Pseudomonadati</taxon>
        <taxon>Pseudomonadota</taxon>
        <taxon>Alphaproteobacteria</taxon>
        <taxon>Sphingomonadales</taxon>
        <taxon>Erythrobacteraceae</taxon>
        <taxon>Pontixanthobacter</taxon>
    </lineage>
</organism>
<proteinExistence type="predicted"/>
<reference evidence="1 2" key="1">
    <citation type="submission" date="2019-12" db="EMBL/GenBank/DDBJ databases">
        <title>Genomic-based taxomic classification of the family Erythrobacteraceae.</title>
        <authorList>
            <person name="Xu L."/>
        </authorList>
    </citation>
    <scope>NUCLEOTIDE SEQUENCE [LARGE SCALE GENOMIC DNA]</scope>
    <source>
        <strain evidence="1 2">SW-109</strain>
    </source>
</reference>
<dbReference type="AlphaFoldDB" id="A0A6I4V2J2"/>
<sequence>MGIDADILSQFPLANVVKVTFYKRDEVTTDLICCEVVVGDRVWTFHEELKGWDLLIDYLQGLPSFQADWFAAVSQPPFAESETIAFSRL</sequence>
<name>A0A6I4V2J2_9SPHN</name>
<evidence type="ECO:0000313" key="2">
    <source>
        <dbReference type="Proteomes" id="UP000471435"/>
    </source>
</evidence>
<gene>
    <name evidence="1" type="ORF">GRI43_12170</name>
</gene>
<evidence type="ECO:0000313" key="1">
    <source>
        <dbReference type="EMBL" id="MXP48143.1"/>
    </source>
</evidence>